<dbReference type="Proteomes" id="UP001295423">
    <property type="component" value="Unassembled WGS sequence"/>
</dbReference>
<evidence type="ECO:0000313" key="1">
    <source>
        <dbReference type="EMBL" id="CAJ1960143.1"/>
    </source>
</evidence>
<organism evidence="1 2">
    <name type="scientific">Cylindrotheca closterium</name>
    <dbReference type="NCBI Taxonomy" id="2856"/>
    <lineage>
        <taxon>Eukaryota</taxon>
        <taxon>Sar</taxon>
        <taxon>Stramenopiles</taxon>
        <taxon>Ochrophyta</taxon>
        <taxon>Bacillariophyta</taxon>
        <taxon>Bacillariophyceae</taxon>
        <taxon>Bacillariophycidae</taxon>
        <taxon>Bacillariales</taxon>
        <taxon>Bacillariaceae</taxon>
        <taxon>Cylindrotheca</taxon>
    </lineage>
</organism>
<evidence type="ECO:0000313" key="2">
    <source>
        <dbReference type="Proteomes" id="UP001295423"/>
    </source>
</evidence>
<accession>A0AAD2G2B0</accession>
<name>A0AAD2G2B0_9STRA</name>
<dbReference type="AlphaFoldDB" id="A0AAD2G2B0"/>
<protein>
    <submittedName>
        <fullName evidence="1">Uncharacterized protein</fullName>
    </submittedName>
</protein>
<sequence length="447" mass="49951">MCRPDIPPRTSSNLQLQEEKTYVPLMNFEVGWSILIQLGVTSISFFPTEDGVDFETSVLKLKSRLREICEANPWLVGKIVKDKKRHERLMCSFPNVIRDEDVDAIFSADTLDCMQAIGRSSSYKDVAKAVRKSGAICKAGHELINNSDRVTKVSLLPINDGREIAFVFSLAHVVADGQTYYQLLNMFVDDSAIESLKVERVENFDKIVVRSIGQKEKGLLESSSLLVNLASRKLFGAPISKASANYIDQTKIAKAKLEAKEEYSKDPNFFVSTNDVITSAFANAADSSVLLMTLDLRGRVPEADKKHAGNYQTVLWYDRESYDAPAKIRQSLNQGPPFKRVSASGPLTRWQRTTASVSFISSWAFPSFDADIHLWKEDGSPSAPVSLHLPLYELGEQLPVPSAIVFKPCKGKIAMLSLYQKRNDFYKRLIASENLLGESINEDMFVS</sequence>
<dbReference type="EMBL" id="CAKOGP040002047">
    <property type="protein sequence ID" value="CAJ1960143.1"/>
    <property type="molecule type" value="Genomic_DNA"/>
</dbReference>
<reference evidence="1" key="1">
    <citation type="submission" date="2023-08" db="EMBL/GenBank/DDBJ databases">
        <authorList>
            <person name="Audoor S."/>
            <person name="Bilcke G."/>
        </authorList>
    </citation>
    <scope>NUCLEOTIDE SEQUENCE</scope>
</reference>
<dbReference type="InterPro" id="IPR023213">
    <property type="entry name" value="CAT-like_dom_sf"/>
</dbReference>
<comment type="caution">
    <text evidence="1">The sequence shown here is derived from an EMBL/GenBank/DDBJ whole genome shotgun (WGS) entry which is preliminary data.</text>
</comment>
<keyword evidence="2" id="KW-1185">Reference proteome</keyword>
<proteinExistence type="predicted"/>
<gene>
    <name evidence="1" type="ORF">CYCCA115_LOCUS18559</name>
</gene>
<dbReference type="Gene3D" id="3.30.559.10">
    <property type="entry name" value="Chloramphenicol acetyltransferase-like domain"/>
    <property type="match status" value="1"/>
</dbReference>